<accession>A0ABP2EEW8</accession>
<proteinExistence type="predicted"/>
<evidence type="ECO:0000313" key="2">
    <source>
        <dbReference type="EMBL" id="EEQ10936.1"/>
    </source>
</evidence>
<reference evidence="2" key="1">
    <citation type="submission" date="2008-12" db="EMBL/GenBank/DDBJ databases">
        <title>Annotation of the Yersinia mollaretii ATCC 43969 genome.</title>
        <authorList>
            <person name="Read T.D."/>
            <person name="Akmal A."/>
            <person name="Bishop-Lilly K."/>
            <person name="Chen P.E."/>
            <person name="Cook C."/>
            <person name="Kiley M.P."/>
            <person name="Lentz S."/>
            <person name="Mateczun A."/>
            <person name="Nagarajan N."/>
            <person name="Nolan N."/>
            <person name="Osborne B.I."/>
            <person name="Pop M."/>
            <person name="Sozhamannan S."/>
            <person name="Stewart A.C."/>
            <person name="Sulakvelidze A."/>
            <person name="Thomason B."/>
            <person name="Willner K."/>
            <person name="Zwick M.E."/>
        </authorList>
    </citation>
    <scope>NUCLEOTIDE SEQUENCE [LARGE SCALE GENOMIC DNA]</scope>
    <source>
        <strain evidence="2">ATCC 43969</strain>
    </source>
</reference>
<comment type="caution">
    <text evidence="2">The sequence shown here is derived from an EMBL/GenBank/DDBJ whole genome shotgun (WGS) entry which is preliminary data.</text>
</comment>
<evidence type="ECO:0000313" key="3">
    <source>
        <dbReference type="Proteomes" id="UP000003027"/>
    </source>
</evidence>
<dbReference type="GeneID" id="57917334"/>
<evidence type="ECO:0000259" key="1">
    <source>
        <dbReference type="Pfam" id="PF21941"/>
    </source>
</evidence>
<organism evidence="2 3">
    <name type="scientific">Yersinia mollaretii (strain ATCC 43969 / DSM 18520 / CIP 103324 / CNY 7263 / WAIP 204)</name>
    <dbReference type="NCBI Taxonomy" id="349967"/>
    <lineage>
        <taxon>Bacteria</taxon>
        <taxon>Pseudomonadati</taxon>
        <taxon>Pseudomonadota</taxon>
        <taxon>Gammaproteobacteria</taxon>
        <taxon>Enterobacterales</taxon>
        <taxon>Yersiniaceae</taxon>
        <taxon>Yersinia</taxon>
    </lineage>
</organism>
<gene>
    <name evidence="2" type="ORF">ymoll0001_2420</name>
</gene>
<sequence length="319" mass="36273">MLERQVYMEKISNKLAILAHEVEIKTSLNLTDINIHSESFFCGLLNLIFSYSLVNANIIQKNAKSIDLIDLDSRIAIQVTSTSDFVKIRKTIDGFIETKNVDKIDRLIILILTKKIRYKAKTYGSKFKITISDDVLDYTDLVRIINGLELEKIIQVCDYLDKNIVEKNVEKAPKEVVTILGMIKILSSEDHPMLGIGFVDEPDPNGKIYKRFSDYSNYLMDIYTSLISTYAAILEEIKTQSDIGTININKTSVYLKRFSNSILDNCNGDPVSALDKMTEYYASKLGQDGIDYDDAAIQYYLIDNMIRCNVFPQKVSTVC</sequence>
<name>A0ABP2EEW8_YERMW</name>
<dbReference type="Pfam" id="PF21941">
    <property type="entry name" value="SMEK_N"/>
    <property type="match status" value="1"/>
</dbReference>
<feature type="domain" description="SMEK" evidence="1">
    <location>
        <begin position="10"/>
        <end position="146"/>
    </location>
</feature>
<dbReference type="InterPro" id="IPR047740">
    <property type="entry name" value="SMEK_dom"/>
</dbReference>
<dbReference type="Proteomes" id="UP000003027">
    <property type="component" value="Unassembled WGS sequence"/>
</dbReference>
<dbReference type="EMBL" id="AALD02000013">
    <property type="protein sequence ID" value="EEQ10936.1"/>
    <property type="molecule type" value="Genomic_DNA"/>
</dbReference>
<dbReference type="NCBIfam" id="NF033859">
    <property type="entry name" value="SMEK_N"/>
    <property type="match status" value="1"/>
</dbReference>
<keyword evidence="3" id="KW-1185">Reference proteome</keyword>
<dbReference type="RefSeq" id="WP_004874959.1">
    <property type="nucleotide sequence ID" value="NZ_AALD02000013.1"/>
</dbReference>
<protein>
    <recommendedName>
        <fullName evidence="1">SMEK domain-containing protein</fullName>
    </recommendedName>
</protein>